<keyword evidence="3" id="KW-1185">Reference proteome</keyword>
<evidence type="ECO:0000313" key="2">
    <source>
        <dbReference type="EMBL" id="EYC42209.1"/>
    </source>
</evidence>
<dbReference type="OrthoDB" id="671595at2759"/>
<dbReference type="Gene3D" id="2.10.25.10">
    <property type="entry name" value="Laminin"/>
    <property type="match status" value="1"/>
</dbReference>
<organism evidence="2 3">
    <name type="scientific">Ancylostoma ceylanicum</name>
    <dbReference type="NCBI Taxonomy" id="53326"/>
    <lineage>
        <taxon>Eukaryota</taxon>
        <taxon>Metazoa</taxon>
        <taxon>Ecdysozoa</taxon>
        <taxon>Nematoda</taxon>
        <taxon>Chromadorea</taxon>
        <taxon>Rhabditida</taxon>
        <taxon>Rhabditina</taxon>
        <taxon>Rhabditomorpha</taxon>
        <taxon>Strongyloidea</taxon>
        <taxon>Ancylostomatidae</taxon>
        <taxon>Ancylostomatinae</taxon>
        <taxon>Ancylostoma</taxon>
    </lineage>
</organism>
<sequence length="77" mass="8006">MNGVYIIVRQNGALPECKKNETSGCKPCGPEKACHAAAPPASETPCTTDCKPACVCLEGYVKGPEGHCILLADCPKS</sequence>
<proteinExistence type="predicted"/>
<keyword evidence="1" id="KW-0722">Serine protease inhibitor</keyword>
<dbReference type="InterPro" id="IPR036084">
    <property type="entry name" value="Ser_inhib-like_sf"/>
</dbReference>
<evidence type="ECO:0008006" key="4">
    <source>
        <dbReference type="Google" id="ProtNLM"/>
    </source>
</evidence>
<keyword evidence="1" id="KW-0646">Protease inhibitor</keyword>
<reference evidence="3" key="1">
    <citation type="journal article" date="2015" name="Nat. Genet.">
        <title>The genome and transcriptome of the zoonotic hookworm Ancylostoma ceylanicum identify infection-specific gene families.</title>
        <authorList>
            <person name="Schwarz E.M."/>
            <person name="Hu Y."/>
            <person name="Antoshechkin I."/>
            <person name="Miller M.M."/>
            <person name="Sternberg P.W."/>
            <person name="Aroian R.V."/>
        </authorList>
    </citation>
    <scope>NUCLEOTIDE SEQUENCE</scope>
    <source>
        <strain evidence="3">HY135</strain>
    </source>
</reference>
<evidence type="ECO:0000256" key="1">
    <source>
        <dbReference type="ARBA" id="ARBA00022900"/>
    </source>
</evidence>
<dbReference type="GO" id="GO:0004867">
    <property type="term" value="F:serine-type endopeptidase inhibitor activity"/>
    <property type="evidence" value="ECO:0007669"/>
    <property type="project" value="UniProtKB-KW"/>
</dbReference>
<evidence type="ECO:0000313" key="3">
    <source>
        <dbReference type="Proteomes" id="UP000024635"/>
    </source>
</evidence>
<accession>A0A016WQW7</accession>
<gene>
    <name evidence="2" type="primary">Acey_s0539.g3150</name>
    <name evidence="2" type="ORF">Y032_0539g3150</name>
</gene>
<dbReference type="AlphaFoldDB" id="A0A016WQW7"/>
<protein>
    <recommendedName>
        <fullName evidence="4">Trypsin Inhibitor like cysteine rich domain protein</fullName>
    </recommendedName>
</protein>
<dbReference type="SUPFAM" id="SSF57567">
    <property type="entry name" value="Serine protease inhibitors"/>
    <property type="match status" value="1"/>
</dbReference>
<name>A0A016WQW7_9BILA</name>
<dbReference type="CDD" id="cd19941">
    <property type="entry name" value="TIL"/>
    <property type="match status" value="1"/>
</dbReference>
<dbReference type="EMBL" id="JARK01000139">
    <property type="protein sequence ID" value="EYC42209.1"/>
    <property type="molecule type" value="Genomic_DNA"/>
</dbReference>
<dbReference type="Proteomes" id="UP000024635">
    <property type="component" value="Unassembled WGS sequence"/>
</dbReference>
<comment type="caution">
    <text evidence="2">The sequence shown here is derived from an EMBL/GenBank/DDBJ whole genome shotgun (WGS) entry which is preliminary data.</text>
</comment>